<feature type="non-terminal residue" evidence="9">
    <location>
        <position position="338"/>
    </location>
</feature>
<keyword evidence="6" id="KW-0539">Nucleus</keyword>
<evidence type="ECO:0000259" key="8">
    <source>
        <dbReference type="PROSITE" id="PS50162"/>
    </source>
</evidence>
<dbReference type="Gene3D" id="3.40.50.300">
    <property type="entry name" value="P-loop containing nucleotide triphosphate hydrolases"/>
    <property type="match status" value="1"/>
</dbReference>
<proteinExistence type="predicted"/>
<sequence length="338" mass="37367">MEHSDEISQDRVITTLPLNPTVMGKLLCAGLNTVSCFTSLDPSTLNLCAGLSLKEAEEALAILCRDQRESSHESEQFGTIKSALDLHLENQNNEHIVTFCETLDSMLDGGIPLGAVTEFCGAPGTGKTQFCLQLAVNVCIPRCIGGTEGETIYIDTVGSFVVDRVVDIARSTVSHCNQVSVSQEHEQNQCDFTVEKILEGLHYYRCHDYKELMAITLLLQEMLSENKKVKLVVLDNVASPFSQKVEDMNLRRLLLSTLAKTLLKTAAEFNVALVLTNQMTTKILPREGDSHQVPALGDTWAHIHTNKVVLSVDCHGDRSALLYKVPNKKEMHLPFEIN</sequence>
<dbReference type="AlphaFoldDB" id="A0A3S0ZIP5"/>
<evidence type="ECO:0000256" key="3">
    <source>
        <dbReference type="ARBA" id="ARBA00022763"/>
    </source>
</evidence>
<keyword evidence="4" id="KW-0067">ATP-binding</keyword>
<dbReference type="GO" id="GO:0033065">
    <property type="term" value="C:Rad51C-XRCC3 complex"/>
    <property type="evidence" value="ECO:0007669"/>
    <property type="project" value="TreeGrafter"/>
</dbReference>
<dbReference type="STRING" id="188477.A0A3S0ZIP5"/>
<gene>
    <name evidence="9" type="ORF">EGW08_013522</name>
</gene>
<accession>A0A3S0ZIP5</accession>
<keyword evidence="5" id="KW-0234">DNA repair</keyword>
<dbReference type="InterPro" id="IPR020588">
    <property type="entry name" value="RecA_ATP-bd"/>
</dbReference>
<name>A0A3S0ZIP5_ELYCH</name>
<comment type="caution">
    <text evidence="9">The sequence shown here is derived from an EMBL/GenBank/DDBJ whole genome shotgun (WGS) entry which is preliminary data.</text>
</comment>
<dbReference type="GO" id="GO:0033063">
    <property type="term" value="C:Rad51B-Rad51C-Rad51D-XRCC2 complex"/>
    <property type="evidence" value="ECO:0007669"/>
    <property type="project" value="TreeGrafter"/>
</dbReference>
<keyword evidence="2" id="KW-0547">Nucleotide-binding</keyword>
<evidence type="ECO:0000256" key="6">
    <source>
        <dbReference type="ARBA" id="ARBA00023242"/>
    </source>
</evidence>
<comment type="subcellular location">
    <subcellularLocation>
        <location evidence="1">Nucleus</location>
    </subcellularLocation>
</comment>
<dbReference type="InterPro" id="IPR027417">
    <property type="entry name" value="P-loop_NTPase"/>
</dbReference>
<keyword evidence="10" id="KW-1185">Reference proteome</keyword>
<dbReference type="GO" id="GO:0005524">
    <property type="term" value="F:ATP binding"/>
    <property type="evidence" value="ECO:0007669"/>
    <property type="project" value="UniProtKB-KW"/>
</dbReference>
<feature type="domain" description="RecA family profile 1" evidence="8">
    <location>
        <begin position="92"/>
        <end position="279"/>
    </location>
</feature>
<evidence type="ECO:0000256" key="7">
    <source>
        <dbReference type="ARBA" id="ARBA00040674"/>
    </source>
</evidence>
<dbReference type="PANTHER" id="PTHR46239:SF1">
    <property type="entry name" value="DNA REPAIR PROTEIN RAD51 HOMOLOG 3"/>
    <property type="match status" value="1"/>
</dbReference>
<dbReference type="InterPro" id="IPR052093">
    <property type="entry name" value="HR_Repair_Mediator"/>
</dbReference>
<dbReference type="GO" id="GO:0005657">
    <property type="term" value="C:replication fork"/>
    <property type="evidence" value="ECO:0007669"/>
    <property type="project" value="TreeGrafter"/>
</dbReference>
<dbReference type="Pfam" id="PF08423">
    <property type="entry name" value="Rad51"/>
    <property type="match status" value="1"/>
</dbReference>
<dbReference type="InterPro" id="IPR013632">
    <property type="entry name" value="Rad51_C"/>
</dbReference>
<dbReference type="Proteomes" id="UP000271974">
    <property type="component" value="Unassembled WGS sequence"/>
</dbReference>
<dbReference type="EMBL" id="RQTK01000494">
    <property type="protein sequence ID" value="RUS78701.1"/>
    <property type="molecule type" value="Genomic_DNA"/>
</dbReference>
<evidence type="ECO:0000313" key="10">
    <source>
        <dbReference type="Proteomes" id="UP000271974"/>
    </source>
</evidence>
<dbReference type="SUPFAM" id="SSF52540">
    <property type="entry name" value="P-loop containing nucleoside triphosphate hydrolases"/>
    <property type="match status" value="1"/>
</dbReference>
<keyword evidence="3" id="KW-0227">DNA damage</keyword>
<evidence type="ECO:0000313" key="9">
    <source>
        <dbReference type="EMBL" id="RUS78701.1"/>
    </source>
</evidence>
<dbReference type="GO" id="GO:0007131">
    <property type="term" value="P:reciprocal meiotic recombination"/>
    <property type="evidence" value="ECO:0007669"/>
    <property type="project" value="TreeGrafter"/>
</dbReference>
<dbReference type="GO" id="GO:0000707">
    <property type="term" value="P:meiotic DNA recombinase assembly"/>
    <property type="evidence" value="ECO:0007669"/>
    <property type="project" value="TreeGrafter"/>
</dbReference>
<reference evidence="9 10" key="1">
    <citation type="submission" date="2019-01" db="EMBL/GenBank/DDBJ databases">
        <title>A draft genome assembly of the solar-powered sea slug Elysia chlorotica.</title>
        <authorList>
            <person name="Cai H."/>
            <person name="Li Q."/>
            <person name="Fang X."/>
            <person name="Li J."/>
            <person name="Curtis N.E."/>
            <person name="Altenburger A."/>
            <person name="Shibata T."/>
            <person name="Feng M."/>
            <person name="Maeda T."/>
            <person name="Schwartz J.A."/>
            <person name="Shigenobu S."/>
            <person name="Lundholm N."/>
            <person name="Nishiyama T."/>
            <person name="Yang H."/>
            <person name="Hasebe M."/>
            <person name="Li S."/>
            <person name="Pierce S.K."/>
            <person name="Wang J."/>
        </authorList>
    </citation>
    <scope>NUCLEOTIDE SEQUENCE [LARGE SCALE GENOMIC DNA]</scope>
    <source>
        <strain evidence="9">EC2010</strain>
        <tissue evidence="9">Whole organism of an adult</tissue>
    </source>
</reference>
<evidence type="ECO:0000256" key="4">
    <source>
        <dbReference type="ARBA" id="ARBA00022840"/>
    </source>
</evidence>
<dbReference type="InterPro" id="IPR016467">
    <property type="entry name" value="DNA_recomb/repair_RecA-like"/>
</dbReference>
<protein>
    <recommendedName>
        <fullName evidence="7">DNA repair protein RAD51 homolog 3</fullName>
    </recommendedName>
</protein>
<dbReference type="PIRSF" id="PIRSF005856">
    <property type="entry name" value="Rad51"/>
    <property type="match status" value="1"/>
</dbReference>
<dbReference type="GO" id="GO:0008821">
    <property type="term" value="F:crossover junction DNA endonuclease activity"/>
    <property type="evidence" value="ECO:0007669"/>
    <property type="project" value="TreeGrafter"/>
</dbReference>
<dbReference type="PROSITE" id="PS50162">
    <property type="entry name" value="RECA_2"/>
    <property type="match status" value="1"/>
</dbReference>
<evidence type="ECO:0000256" key="1">
    <source>
        <dbReference type="ARBA" id="ARBA00004123"/>
    </source>
</evidence>
<dbReference type="GO" id="GO:0140664">
    <property type="term" value="F:ATP-dependent DNA damage sensor activity"/>
    <property type="evidence" value="ECO:0007669"/>
    <property type="project" value="InterPro"/>
</dbReference>
<dbReference type="PANTHER" id="PTHR46239">
    <property type="entry name" value="DNA REPAIR PROTEIN RAD51 HOMOLOG 3 RAD51C"/>
    <property type="match status" value="1"/>
</dbReference>
<dbReference type="CDD" id="cd19492">
    <property type="entry name" value="Rad51C"/>
    <property type="match status" value="1"/>
</dbReference>
<evidence type="ECO:0000256" key="2">
    <source>
        <dbReference type="ARBA" id="ARBA00022741"/>
    </source>
</evidence>
<dbReference type="OrthoDB" id="5957327at2759"/>
<organism evidence="9 10">
    <name type="scientific">Elysia chlorotica</name>
    <name type="common">Eastern emerald elysia</name>
    <name type="synonym">Sea slug</name>
    <dbReference type="NCBI Taxonomy" id="188477"/>
    <lineage>
        <taxon>Eukaryota</taxon>
        <taxon>Metazoa</taxon>
        <taxon>Spiralia</taxon>
        <taxon>Lophotrochozoa</taxon>
        <taxon>Mollusca</taxon>
        <taxon>Gastropoda</taxon>
        <taxon>Heterobranchia</taxon>
        <taxon>Euthyneura</taxon>
        <taxon>Panpulmonata</taxon>
        <taxon>Sacoglossa</taxon>
        <taxon>Placobranchoidea</taxon>
        <taxon>Plakobranchidae</taxon>
        <taxon>Elysia</taxon>
    </lineage>
</organism>
<dbReference type="GO" id="GO:0000400">
    <property type="term" value="F:four-way junction DNA binding"/>
    <property type="evidence" value="ECO:0007669"/>
    <property type="project" value="TreeGrafter"/>
</dbReference>
<evidence type="ECO:0000256" key="5">
    <source>
        <dbReference type="ARBA" id="ARBA00023204"/>
    </source>
</evidence>